<name>A0A916W3M5_9BACT</name>
<comment type="caution">
    <text evidence="1">The sequence shown here is derived from an EMBL/GenBank/DDBJ whole genome shotgun (WGS) entry which is preliminary data.</text>
</comment>
<protein>
    <submittedName>
        <fullName evidence="1">Uncharacterized protein</fullName>
    </submittedName>
</protein>
<reference evidence="1" key="2">
    <citation type="submission" date="2020-09" db="EMBL/GenBank/DDBJ databases">
        <authorList>
            <person name="Sun Q."/>
            <person name="Zhou Y."/>
        </authorList>
    </citation>
    <scope>NUCLEOTIDE SEQUENCE</scope>
    <source>
        <strain evidence="1">CGMCC 1.15447</strain>
    </source>
</reference>
<dbReference type="EMBL" id="BMJB01000001">
    <property type="protein sequence ID" value="GGA64686.1"/>
    <property type="molecule type" value="Genomic_DNA"/>
</dbReference>
<gene>
    <name evidence="1" type="ORF">GCM10011507_15400</name>
</gene>
<keyword evidence="2" id="KW-1185">Reference proteome</keyword>
<dbReference type="AlphaFoldDB" id="A0A916W3M5"/>
<evidence type="ECO:0000313" key="1">
    <source>
        <dbReference type="EMBL" id="GGA64686.1"/>
    </source>
</evidence>
<dbReference type="Proteomes" id="UP000648801">
    <property type="component" value="Unassembled WGS sequence"/>
</dbReference>
<organism evidence="1 2">
    <name type="scientific">Edaphobacter acidisoli</name>
    <dbReference type="NCBI Taxonomy" id="2040573"/>
    <lineage>
        <taxon>Bacteria</taxon>
        <taxon>Pseudomonadati</taxon>
        <taxon>Acidobacteriota</taxon>
        <taxon>Terriglobia</taxon>
        <taxon>Terriglobales</taxon>
        <taxon>Acidobacteriaceae</taxon>
        <taxon>Edaphobacter</taxon>
    </lineage>
</organism>
<sequence>MASTQTNFDAAQEASNPATGSLLIYLTAMPLTALEAELANFALAFPNQSVLVAAPDNVPDMSSGGPLSVIPYPQAASPNASWVLTAADYVNASKLIEEHGATTCLLLGAESHTLQPEAVRALAETAASYDLAVARYDLGPHDGLVNSAILYPVTRALFGTRPRFPLAIDLGLSKRMATRLAGAAQKFTSANQPDSFVWPVIEAATANFSMAETNVGTRALPQPVPSDLNSLLGLIAGSLFSEIEIKASFWQRARSLQYSSAPLRDVALAEGSADVNSMIEAFHFAYTNLHEIWSLILTPNSLLGLKRLNASPTANFNMPYSLWTRIVYDFILGYRLRTINRNHLLGALTPLYLAWAASHLILTSNSITPEQHIQEQAAAFESDKPYLVSRWRWPDRFTP</sequence>
<accession>A0A916W3M5</accession>
<evidence type="ECO:0000313" key="2">
    <source>
        <dbReference type="Proteomes" id="UP000648801"/>
    </source>
</evidence>
<reference evidence="1" key="1">
    <citation type="journal article" date="2014" name="Int. J. Syst. Evol. Microbiol.">
        <title>Complete genome sequence of Corynebacterium casei LMG S-19264T (=DSM 44701T), isolated from a smear-ripened cheese.</title>
        <authorList>
            <consortium name="US DOE Joint Genome Institute (JGI-PGF)"/>
            <person name="Walter F."/>
            <person name="Albersmeier A."/>
            <person name="Kalinowski J."/>
            <person name="Ruckert C."/>
        </authorList>
    </citation>
    <scope>NUCLEOTIDE SEQUENCE</scope>
    <source>
        <strain evidence="1">CGMCC 1.15447</strain>
    </source>
</reference>
<proteinExistence type="predicted"/>
<dbReference type="RefSeq" id="WP_188758682.1">
    <property type="nucleotide sequence ID" value="NZ_BMJB01000001.1"/>
</dbReference>